<accession>A0A0E9TE75</accession>
<protein>
    <submittedName>
        <fullName evidence="1">Uncharacterized protein</fullName>
    </submittedName>
</protein>
<dbReference type="AlphaFoldDB" id="A0A0E9TE75"/>
<evidence type="ECO:0000313" key="1">
    <source>
        <dbReference type="EMBL" id="JAH51220.1"/>
    </source>
</evidence>
<reference evidence="1" key="2">
    <citation type="journal article" date="2015" name="Fish Shellfish Immunol.">
        <title>Early steps in the European eel (Anguilla anguilla)-Vibrio vulnificus interaction in the gills: Role of the RtxA13 toxin.</title>
        <authorList>
            <person name="Callol A."/>
            <person name="Pajuelo D."/>
            <person name="Ebbesson L."/>
            <person name="Teles M."/>
            <person name="MacKenzie S."/>
            <person name="Amaro C."/>
        </authorList>
    </citation>
    <scope>NUCLEOTIDE SEQUENCE</scope>
</reference>
<proteinExistence type="predicted"/>
<dbReference type="EMBL" id="GBXM01057357">
    <property type="protein sequence ID" value="JAH51220.1"/>
    <property type="molecule type" value="Transcribed_RNA"/>
</dbReference>
<organism evidence="1">
    <name type="scientific">Anguilla anguilla</name>
    <name type="common">European freshwater eel</name>
    <name type="synonym">Muraena anguilla</name>
    <dbReference type="NCBI Taxonomy" id="7936"/>
    <lineage>
        <taxon>Eukaryota</taxon>
        <taxon>Metazoa</taxon>
        <taxon>Chordata</taxon>
        <taxon>Craniata</taxon>
        <taxon>Vertebrata</taxon>
        <taxon>Euteleostomi</taxon>
        <taxon>Actinopterygii</taxon>
        <taxon>Neopterygii</taxon>
        <taxon>Teleostei</taxon>
        <taxon>Anguilliformes</taxon>
        <taxon>Anguillidae</taxon>
        <taxon>Anguilla</taxon>
    </lineage>
</organism>
<name>A0A0E9TE75_ANGAN</name>
<reference evidence="1" key="1">
    <citation type="submission" date="2014-11" db="EMBL/GenBank/DDBJ databases">
        <authorList>
            <person name="Amaro Gonzalez C."/>
        </authorList>
    </citation>
    <scope>NUCLEOTIDE SEQUENCE</scope>
</reference>
<sequence length="70" mass="7968">MCQTNPTLHGWMLLRLSGRSRRPMHTKEIKQRIIDKGLVQSNAKSSLEAVMYREVRHAEPCVSGSSKNMS</sequence>